<dbReference type="InterPro" id="IPR005828">
    <property type="entry name" value="MFS_sugar_transport-like"/>
</dbReference>
<reference evidence="12 13" key="1">
    <citation type="submission" date="2014-04" db="EMBL/GenBank/DDBJ databases">
        <authorList>
            <consortium name="DOE Joint Genome Institute"/>
            <person name="Kuo A."/>
            <person name="Tarkka M."/>
            <person name="Buscot F."/>
            <person name="Kohler A."/>
            <person name="Nagy L.G."/>
            <person name="Floudas D."/>
            <person name="Copeland A."/>
            <person name="Barry K.W."/>
            <person name="Cichocki N."/>
            <person name="Veneault-Fourrey C."/>
            <person name="LaButti K."/>
            <person name="Lindquist E.A."/>
            <person name="Lipzen A."/>
            <person name="Lundell T."/>
            <person name="Morin E."/>
            <person name="Murat C."/>
            <person name="Sun H."/>
            <person name="Tunlid A."/>
            <person name="Henrissat B."/>
            <person name="Grigoriev I.V."/>
            <person name="Hibbett D.S."/>
            <person name="Martin F."/>
            <person name="Nordberg H.P."/>
            <person name="Cantor M.N."/>
            <person name="Hua S.X."/>
        </authorList>
    </citation>
    <scope>NUCLEOTIDE SEQUENCE [LARGE SCALE GENOMIC DNA]</scope>
    <source>
        <strain evidence="12 13">F 1598</strain>
    </source>
</reference>
<evidence type="ECO:0000256" key="8">
    <source>
        <dbReference type="RuleBase" id="RU003346"/>
    </source>
</evidence>
<feature type="transmembrane region" description="Helical" evidence="10">
    <location>
        <begin position="276"/>
        <end position="292"/>
    </location>
</feature>
<keyword evidence="4 10" id="KW-0812">Transmembrane</keyword>
<dbReference type="AlphaFoldDB" id="A0A0C3F306"/>
<dbReference type="EMBL" id="KN833011">
    <property type="protein sequence ID" value="KIM79110.1"/>
    <property type="molecule type" value="Genomic_DNA"/>
</dbReference>
<dbReference type="PROSITE" id="PS00217">
    <property type="entry name" value="SUGAR_TRANSPORT_2"/>
    <property type="match status" value="1"/>
</dbReference>
<evidence type="ECO:0000256" key="6">
    <source>
        <dbReference type="ARBA" id="ARBA00023136"/>
    </source>
</evidence>
<feature type="transmembrane region" description="Helical" evidence="10">
    <location>
        <begin position="64"/>
        <end position="82"/>
    </location>
</feature>
<keyword evidence="13" id="KW-1185">Reference proteome</keyword>
<keyword evidence="6 10" id="KW-0472">Membrane</keyword>
<dbReference type="Gene3D" id="1.20.1250.20">
    <property type="entry name" value="MFS general substrate transporter like domains"/>
    <property type="match status" value="1"/>
</dbReference>
<feature type="transmembrane region" description="Helical" evidence="10">
    <location>
        <begin position="389"/>
        <end position="412"/>
    </location>
</feature>
<evidence type="ECO:0000256" key="4">
    <source>
        <dbReference type="ARBA" id="ARBA00022692"/>
    </source>
</evidence>
<keyword evidence="3 8" id="KW-0813">Transport</keyword>
<dbReference type="InterPro" id="IPR003663">
    <property type="entry name" value="Sugar/inositol_transpt"/>
</dbReference>
<sequence>MHSSEGVFKNIRVYYLGIVAYWGIVLFGYDTGIAGGVVTQPYFQTHFGMLNPDGSANTKRTNDVSSNVVSVLQAGAFFGALGSAPISNWIGRRWTLVIFTLIFSLGAILTTVAGGSRGLSYIYGGRVVSGIGIGGISAVAPAYVSECSPKNVRGRITGLFQIMVAIGVMLSYFINYGVGIHLANSAKVWRIPFGFQLVPAGIMAFGLLTVRESPRWLASKGRTVEAIANLAYLRRDDIHSEAIRREYAEIETQIAEEKDARQGLGLKEAFFGKGNFIRFVIAFVIFLLQQWSGQNSVGYYAPQIFTSIGYTGHTNSLLASGIYGVVKVVATALFVFFLVETLGRRNALLISATGMGTLFFIIGAILKTHPPPVAVKGQPTPPPQPASKAMAAMLYIYVCFYSMGWGPLPWVYVADIFPTRTRHYGLAVASGTQWLFNFVVAKVTPTLETTLGYKLFLMFGTINILGMGVFSWFLPETKGRSLEDMDIIFGAIDADQRQADIRKHEKALDHETNNESKSERSLDHKV</sequence>
<feature type="transmembrane region" description="Helical" evidence="10">
    <location>
        <begin position="94"/>
        <end position="115"/>
    </location>
</feature>
<dbReference type="Proteomes" id="UP000054166">
    <property type="component" value="Unassembled WGS sequence"/>
</dbReference>
<dbReference type="InterPro" id="IPR005829">
    <property type="entry name" value="Sugar_transporter_CS"/>
</dbReference>
<dbReference type="STRING" id="765440.A0A0C3F306"/>
<dbReference type="OrthoDB" id="508119at2759"/>
<protein>
    <recommendedName>
        <fullName evidence="11">Major facilitator superfamily (MFS) profile domain-containing protein</fullName>
    </recommendedName>
</protein>
<dbReference type="GO" id="GO:0016020">
    <property type="term" value="C:membrane"/>
    <property type="evidence" value="ECO:0007669"/>
    <property type="project" value="UniProtKB-SubCell"/>
</dbReference>
<feature type="transmembrane region" description="Helical" evidence="10">
    <location>
        <begin position="317"/>
        <end position="339"/>
    </location>
</feature>
<dbReference type="PANTHER" id="PTHR48022:SF23">
    <property type="entry name" value="MAJOR FACILITATOR SUPERFAMILY (MFS) PROFILE DOMAIN-CONTAINING PROTEIN"/>
    <property type="match status" value="1"/>
</dbReference>
<evidence type="ECO:0000256" key="10">
    <source>
        <dbReference type="SAM" id="Phobius"/>
    </source>
</evidence>
<dbReference type="InterPro" id="IPR020846">
    <property type="entry name" value="MFS_dom"/>
</dbReference>
<comment type="catalytic activity">
    <reaction evidence="7">
        <text>myo-inositol(out) + H(+)(out) = myo-inositol(in) + H(+)(in)</text>
        <dbReference type="Rhea" id="RHEA:60364"/>
        <dbReference type="ChEBI" id="CHEBI:15378"/>
        <dbReference type="ChEBI" id="CHEBI:17268"/>
    </reaction>
</comment>
<reference evidence="13" key="2">
    <citation type="submission" date="2015-01" db="EMBL/GenBank/DDBJ databases">
        <title>Evolutionary Origins and Diversification of the Mycorrhizal Mutualists.</title>
        <authorList>
            <consortium name="DOE Joint Genome Institute"/>
            <consortium name="Mycorrhizal Genomics Consortium"/>
            <person name="Kohler A."/>
            <person name="Kuo A."/>
            <person name="Nagy L.G."/>
            <person name="Floudas D."/>
            <person name="Copeland A."/>
            <person name="Barry K.W."/>
            <person name="Cichocki N."/>
            <person name="Veneault-Fourrey C."/>
            <person name="LaButti K."/>
            <person name="Lindquist E.A."/>
            <person name="Lipzen A."/>
            <person name="Lundell T."/>
            <person name="Morin E."/>
            <person name="Murat C."/>
            <person name="Riley R."/>
            <person name="Ohm R."/>
            <person name="Sun H."/>
            <person name="Tunlid A."/>
            <person name="Henrissat B."/>
            <person name="Grigoriev I.V."/>
            <person name="Hibbett D.S."/>
            <person name="Martin F."/>
        </authorList>
    </citation>
    <scope>NUCLEOTIDE SEQUENCE [LARGE SCALE GENOMIC DNA]</scope>
    <source>
        <strain evidence="13">F 1598</strain>
    </source>
</reference>
<evidence type="ECO:0000256" key="9">
    <source>
        <dbReference type="SAM" id="MobiDB-lite"/>
    </source>
</evidence>
<dbReference type="HOGENOM" id="CLU_001265_30_12_1"/>
<feature type="domain" description="Major facilitator superfamily (MFS) profile" evidence="11">
    <location>
        <begin position="16"/>
        <end position="478"/>
    </location>
</feature>
<feature type="transmembrane region" description="Helical" evidence="10">
    <location>
        <begin position="424"/>
        <end position="443"/>
    </location>
</feature>
<comment type="similarity">
    <text evidence="2 8">Belongs to the major facilitator superfamily. Sugar transporter (TC 2.A.1.1) family.</text>
</comment>
<dbReference type="InterPro" id="IPR050360">
    <property type="entry name" value="MFS_Sugar_Transporters"/>
</dbReference>
<feature type="transmembrane region" description="Helical" evidence="10">
    <location>
        <begin position="455"/>
        <end position="475"/>
    </location>
</feature>
<keyword evidence="5 10" id="KW-1133">Transmembrane helix</keyword>
<dbReference type="InterPro" id="IPR036259">
    <property type="entry name" value="MFS_trans_sf"/>
</dbReference>
<comment type="subcellular location">
    <subcellularLocation>
        <location evidence="1">Membrane</location>
        <topology evidence="1">Multi-pass membrane protein</topology>
    </subcellularLocation>
</comment>
<feature type="transmembrane region" description="Helical" evidence="10">
    <location>
        <begin position="346"/>
        <end position="366"/>
    </location>
</feature>
<evidence type="ECO:0000256" key="5">
    <source>
        <dbReference type="ARBA" id="ARBA00022989"/>
    </source>
</evidence>
<dbReference type="PANTHER" id="PTHR48022">
    <property type="entry name" value="PLASTIDIC GLUCOSE TRANSPORTER 4"/>
    <property type="match status" value="1"/>
</dbReference>
<feature type="transmembrane region" description="Helical" evidence="10">
    <location>
        <begin position="188"/>
        <end position="210"/>
    </location>
</feature>
<evidence type="ECO:0000256" key="1">
    <source>
        <dbReference type="ARBA" id="ARBA00004141"/>
    </source>
</evidence>
<dbReference type="InParanoid" id="A0A0C3F306"/>
<evidence type="ECO:0000256" key="3">
    <source>
        <dbReference type="ARBA" id="ARBA00022448"/>
    </source>
</evidence>
<dbReference type="FunFam" id="1.20.1250.20:FF:000026">
    <property type="entry name" value="MFS quinate transporter QutD"/>
    <property type="match status" value="1"/>
</dbReference>
<feature type="transmembrane region" description="Helical" evidence="10">
    <location>
        <begin position="121"/>
        <end position="144"/>
    </location>
</feature>
<dbReference type="SUPFAM" id="SSF103473">
    <property type="entry name" value="MFS general substrate transporter"/>
    <property type="match status" value="1"/>
</dbReference>
<dbReference type="GO" id="GO:0005351">
    <property type="term" value="F:carbohydrate:proton symporter activity"/>
    <property type="evidence" value="ECO:0007669"/>
    <property type="project" value="TreeGrafter"/>
</dbReference>
<dbReference type="Pfam" id="PF00083">
    <property type="entry name" value="Sugar_tr"/>
    <property type="match status" value="1"/>
</dbReference>
<feature type="region of interest" description="Disordered" evidence="9">
    <location>
        <begin position="503"/>
        <end position="526"/>
    </location>
</feature>
<evidence type="ECO:0000256" key="2">
    <source>
        <dbReference type="ARBA" id="ARBA00010992"/>
    </source>
</evidence>
<name>A0A0C3F306_PILCF</name>
<evidence type="ECO:0000313" key="13">
    <source>
        <dbReference type="Proteomes" id="UP000054166"/>
    </source>
</evidence>
<evidence type="ECO:0000256" key="7">
    <source>
        <dbReference type="ARBA" id="ARBA00049119"/>
    </source>
</evidence>
<feature type="transmembrane region" description="Helical" evidence="10">
    <location>
        <begin position="12"/>
        <end position="29"/>
    </location>
</feature>
<accession>A0A0C3F306</accession>
<feature type="transmembrane region" description="Helical" evidence="10">
    <location>
        <begin position="156"/>
        <end position="176"/>
    </location>
</feature>
<evidence type="ECO:0000313" key="12">
    <source>
        <dbReference type="EMBL" id="KIM79110.1"/>
    </source>
</evidence>
<organism evidence="12 13">
    <name type="scientific">Piloderma croceum (strain F 1598)</name>
    <dbReference type="NCBI Taxonomy" id="765440"/>
    <lineage>
        <taxon>Eukaryota</taxon>
        <taxon>Fungi</taxon>
        <taxon>Dikarya</taxon>
        <taxon>Basidiomycota</taxon>
        <taxon>Agaricomycotina</taxon>
        <taxon>Agaricomycetes</taxon>
        <taxon>Agaricomycetidae</taxon>
        <taxon>Atheliales</taxon>
        <taxon>Atheliaceae</taxon>
        <taxon>Piloderma</taxon>
    </lineage>
</organism>
<dbReference type="PRINTS" id="PR00171">
    <property type="entry name" value="SUGRTRNSPORT"/>
</dbReference>
<evidence type="ECO:0000259" key="11">
    <source>
        <dbReference type="PROSITE" id="PS50850"/>
    </source>
</evidence>
<proteinExistence type="inferred from homology"/>
<dbReference type="NCBIfam" id="TIGR00879">
    <property type="entry name" value="SP"/>
    <property type="match status" value="1"/>
</dbReference>
<dbReference type="PROSITE" id="PS50850">
    <property type="entry name" value="MFS"/>
    <property type="match status" value="1"/>
</dbReference>
<gene>
    <name evidence="12" type="ORF">PILCRDRAFT_90251</name>
</gene>